<comment type="caution">
    <text evidence="2">The sequence shown here is derived from an EMBL/GenBank/DDBJ whole genome shotgun (WGS) entry which is preliminary data.</text>
</comment>
<gene>
    <name evidence="2" type="ORF">IFO71_06565</name>
</gene>
<dbReference type="AlphaFoldDB" id="A0AAW3ZLV5"/>
<evidence type="ECO:0000313" key="3">
    <source>
        <dbReference type="Proteomes" id="UP000613768"/>
    </source>
</evidence>
<sequence length="202" mass="22564">MKAKSPLTARSAALGLLLFAVAAPSFAACDGPAWLKLEIVASEIAGNPIGEWIEVDANGCVLSHYPYWQRQSGVYQRQLDAKELDQLRGIVSQNQLLQFDTSREREALQQADRDLAKRSGEYSWFSMEGANLYRLQVVEDERSNLIEWATPAGELKLRQVALQQKGLRPEGMQGLQRLVESIRSLRSIAADPRKQKIAEVTP</sequence>
<dbReference type="Proteomes" id="UP000613768">
    <property type="component" value="Unassembled WGS sequence"/>
</dbReference>
<feature type="chain" id="PRO_5043890375" evidence="1">
    <location>
        <begin position="28"/>
        <end position="202"/>
    </location>
</feature>
<dbReference type="RefSeq" id="WP_192028754.1">
    <property type="nucleotide sequence ID" value="NZ_JACYTR010000009.1"/>
</dbReference>
<proteinExistence type="predicted"/>
<dbReference type="EMBL" id="JACYTR010000009">
    <property type="protein sequence ID" value="MBD8525401.1"/>
    <property type="molecule type" value="Genomic_DNA"/>
</dbReference>
<evidence type="ECO:0000313" key="2">
    <source>
        <dbReference type="EMBL" id="MBD8525401.1"/>
    </source>
</evidence>
<evidence type="ECO:0000256" key="1">
    <source>
        <dbReference type="SAM" id="SignalP"/>
    </source>
</evidence>
<accession>A0AAW3ZLV5</accession>
<dbReference type="PROSITE" id="PS51257">
    <property type="entry name" value="PROKAR_LIPOPROTEIN"/>
    <property type="match status" value="1"/>
</dbReference>
<reference evidence="2 3" key="1">
    <citation type="submission" date="2020-09" db="EMBL/GenBank/DDBJ databases">
        <title>Pseudoxanthomonas sp. CAU 1598 isolated from sand of Yaerae Beach.</title>
        <authorList>
            <person name="Kim W."/>
        </authorList>
    </citation>
    <scope>NUCLEOTIDE SEQUENCE [LARGE SCALE GENOMIC DNA]</scope>
    <source>
        <strain evidence="2 3">CAU 1598</strain>
    </source>
</reference>
<keyword evidence="3" id="KW-1185">Reference proteome</keyword>
<feature type="signal peptide" evidence="1">
    <location>
        <begin position="1"/>
        <end position="27"/>
    </location>
</feature>
<protein>
    <submittedName>
        <fullName evidence="2">Uncharacterized protein</fullName>
    </submittedName>
</protein>
<name>A0AAW3ZLV5_9GAMM</name>
<organism evidence="2 3">
    <name type="scientific">Pseudomarimonas arenosa</name>
    <dbReference type="NCBI Taxonomy" id="2774145"/>
    <lineage>
        <taxon>Bacteria</taxon>
        <taxon>Pseudomonadati</taxon>
        <taxon>Pseudomonadota</taxon>
        <taxon>Gammaproteobacteria</taxon>
        <taxon>Lysobacterales</taxon>
        <taxon>Lysobacteraceae</taxon>
        <taxon>Pseudomarimonas</taxon>
    </lineage>
</organism>
<keyword evidence="1" id="KW-0732">Signal</keyword>